<dbReference type="Proteomes" id="UP000054925">
    <property type="component" value="Unassembled WGS sequence"/>
</dbReference>
<sequence length="89" mass="10388">MQKLSKNCRQLDDRWVVLINEINRYEPGEYPLPLCTDVLRFIRETERVVIPDPFEQDLIYTARTLAETGDPKVAMFKVHEVINGRLGGR</sequence>
<evidence type="ECO:0000313" key="2">
    <source>
        <dbReference type="Proteomes" id="UP000054925"/>
    </source>
</evidence>
<reference evidence="1" key="1">
    <citation type="submission" date="2016-01" db="EMBL/GenBank/DDBJ databases">
        <authorList>
            <person name="Peeters C."/>
        </authorList>
    </citation>
    <scope>NUCLEOTIDE SEQUENCE [LARGE SCALE GENOMIC DNA]</scope>
    <source>
        <strain evidence="1">LMG 22937</strain>
    </source>
</reference>
<keyword evidence="2" id="KW-1185">Reference proteome</keyword>
<dbReference type="AlphaFoldDB" id="A0A158L0U4"/>
<accession>A0A158L0U4</accession>
<comment type="caution">
    <text evidence="1">The sequence shown here is derived from an EMBL/GenBank/DDBJ whole genome shotgun (WGS) entry which is preliminary data.</text>
</comment>
<name>A0A158L0U4_9BURK</name>
<proteinExistence type="predicted"/>
<dbReference type="EMBL" id="FCOL02000277">
    <property type="protein sequence ID" value="SAL86855.1"/>
    <property type="molecule type" value="Genomic_DNA"/>
</dbReference>
<protein>
    <submittedName>
        <fullName evidence="1">Uncharacterized protein</fullName>
    </submittedName>
</protein>
<gene>
    <name evidence="1" type="ORF">AWB67_07293</name>
</gene>
<organism evidence="1 2">
    <name type="scientific">Caballeronia terrestris</name>
    <dbReference type="NCBI Taxonomy" id="1226301"/>
    <lineage>
        <taxon>Bacteria</taxon>
        <taxon>Pseudomonadati</taxon>
        <taxon>Pseudomonadota</taxon>
        <taxon>Betaproteobacteria</taxon>
        <taxon>Burkholderiales</taxon>
        <taxon>Burkholderiaceae</taxon>
        <taxon>Caballeronia</taxon>
    </lineage>
</organism>
<evidence type="ECO:0000313" key="1">
    <source>
        <dbReference type="EMBL" id="SAL86855.1"/>
    </source>
</evidence>